<feature type="domain" description="Amine oxidase" evidence="1">
    <location>
        <begin position="224"/>
        <end position="477"/>
    </location>
</feature>
<keyword evidence="3" id="KW-1185">Reference proteome</keyword>
<evidence type="ECO:0000313" key="2">
    <source>
        <dbReference type="EMBL" id="NNJ25872.1"/>
    </source>
</evidence>
<dbReference type="Pfam" id="PF01593">
    <property type="entry name" value="Amino_oxidase"/>
    <property type="match status" value="2"/>
</dbReference>
<evidence type="ECO:0000313" key="3">
    <source>
        <dbReference type="Proteomes" id="UP000609651"/>
    </source>
</evidence>
<accession>A0ABX1VCL2</accession>
<dbReference type="InterPro" id="IPR002937">
    <property type="entry name" value="Amino_oxidase"/>
</dbReference>
<comment type="caution">
    <text evidence="2">The sequence shown here is derived from an EMBL/GenBank/DDBJ whole genome shotgun (WGS) entry which is preliminary data.</text>
</comment>
<proteinExistence type="predicted"/>
<protein>
    <recommendedName>
        <fullName evidence="1">Amine oxidase domain-containing protein</fullName>
    </recommendedName>
</protein>
<dbReference type="PANTHER" id="PTHR42923">
    <property type="entry name" value="PROTOPORPHYRINOGEN OXIDASE"/>
    <property type="match status" value="1"/>
</dbReference>
<gene>
    <name evidence="2" type="ORF">LzC2_19480</name>
</gene>
<dbReference type="InterPro" id="IPR036188">
    <property type="entry name" value="FAD/NAD-bd_sf"/>
</dbReference>
<reference evidence="2 3" key="1">
    <citation type="journal article" date="2020" name="Syst. Appl. Microbiol.">
        <title>Alienimonas chondri sp. nov., a novel planctomycete isolated from the biofilm of the red alga Chondrus crispus.</title>
        <authorList>
            <person name="Vitorino I."/>
            <person name="Albuquerque L."/>
            <person name="Wiegand S."/>
            <person name="Kallscheuer N."/>
            <person name="da Costa M.S."/>
            <person name="Lobo-da-Cunha A."/>
            <person name="Jogler C."/>
            <person name="Lage O.M."/>
        </authorList>
    </citation>
    <scope>NUCLEOTIDE SEQUENCE [LARGE SCALE GENOMIC DNA]</scope>
    <source>
        <strain evidence="2 3">LzC2</strain>
    </source>
</reference>
<feature type="domain" description="Amine oxidase" evidence="1">
    <location>
        <begin position="8"/>
        <end position="165"/>
    </location>
</feature>
<evidence type="ECO:0000259" key="1">
    <source>
        <dbReference type="Pfam" id="PF01593"/>
    </source>
</evidence>
<organism evidence="2 3">
    <name type="scientific">Alienimonas chondri</name>
    <dbReference type="NCBI Taxonomy" id="2681879"/>
    <lineage>
        <taxon>Bacteria</taxon>
        <taxon>Pseudomonadati</taxon>
        <taxon>Planctomycetota</taxon>
        <taxon>Planctomycetia</taxon>
        <taxon>Planctomycetales</taxon>
        <taxon>Planctomycetaceae</taxon>
        <taxon>Alienimonas</taxon>
    </lineage>
</organism>
<dbReference type="PANTHER" id="PTHR42923:SF47">
    <property type="entry name" value="BLR3003 PROTEIN"/>
    <property type="match status" value="1"/>
</dbReference>
<dbReference type="RefSeq" id="WP_171186312.1">
    <property type="nucleotide sequence ID" value="NZ_WTPX01000052.1"/>
</dbReference>
<sequence length="503" mass="53891">MLVVGGGLAGLAAAAGLAPRGFDVTVLESRPRLGGRASSFLDKTTGERVDNCQHVTMGCCTNFLSLCEEAGLSPYLAEQGEVTFQLPDGTVSRLSESRPAGRSLPAPFHLALSFARLKHFTLREKRRLAAGVQALARTTGGEGDDFEGWLAGNGQTERLIERFWNPVLVSALSETPDRMNVADARKVIVDGFLAHPAAWRVIVPTVPLDVLYGEKLSGWLHSMGVTVRTGVGVRRVNVGGAGARPSVTLRDGSEESADHVLLAVPHHRAASLVPEEFAEAAGLTAAATLETAAISSVHVWFDREITPLPHVVLPERTSQWVFNRTQLHQPVPARSASSGRASRHVEVGVERAAGLTADACASGLYSRSDQAASYYFQVVISASDSLAGRPQQEVIDEVLAELREAFPVARAAEVRHVRMVTEHKAVFAPLPGHHALRPTSRTPHPRVHLAGDYTATGWPATMEGAVRSGFAAAESVLESEGRSERLVRPDLPAGRLARWLGFA</sequence>
<dbReference type="SUPFAM" id="SSF51905">
    <property type="entry name" value="FAD/NAD(P)-binding domain"/>
    <property type="match status" value="1"/>
</dbReference>
<dbReference type="Gene3D" id="3.90.660.10">
    <property type="match status" value="1"/>
</dbReference>
<name>A0ABX1VCL2_9PLAN</name>
<dbReference type="InterPro" id="IPR017830">
    <property type="entry name" value="SQase_HpnE"/>
</dbReference>
<dbReference type="EMBL" id="WTPX01000052">
    <property type="protein sequence ID" value="NNJ25872.1"/>
    <property type="molecule type" value="Genomic_DNA"/>
</dbReference>
<dbReference type="NCBIfam" id="TIGR03467">
    <property type="entry name" value="HpnE"/>
    <property type="match status" value="1"/>
</dbReference>
<dbReference type="Proteomes" id="UP000609651">
    <property type="component" value="Unassembled WGS sequence"/>
</dbReference>
<dbReference type="InterPro" id="IPR050464">
    <property type="entry name" value="Zeta_carotene_desat/Oxidored"/>
</dbReference>
<dbReference type="Gene3D" id="3.50.50.60">
    <property type="entry name" value="FAD/NAD(P)-binding domain"/>
    <property type="match status" value="3"/>
</dbReference>